<feature type="compositionally biased region" description="Basic residues" evidence="1">
    <location>
        <begin position="7"/>
        <end position="17"/>
    </location>
</feature>
<sequence>MPVQKRQTNRKPSRRGARPSFGGRLLAFGKSGVMAAAAGVWRRPALSAGLTAFSVLFAGMAGNAIYGQPGQHPSPLLATRGEGAGIERPRLANSQGLMPVPLVREVQAGLAAIGHYHAAVDGKPGPATEAAIRDFQKAHGLTSDGAATPLLLAQIRQASADAPNPSRRPEEFASLDERMGGSSGMAGVAAEIPEGLAESGLAALDQDELVRRIQAGLTAAQVAELSSDGIPGERTRAAIRTFEALEGLDVTGSPDPRILERLIEIGAVD</sequence>
<feature type="domain" description="Peptidoglycan binding-like" evidence="3">
    <location>
        <begin position="207"/>
        <end position="262"/>
    </location>
</feature>
<gene>
    <name evidence="4" type="ORF">ENH89_05155</name>
</gene>
<evidence type="ECO:0000313" key="5">
    <source>
        <dbReference type="Proteomes" id="UP000885680"/>
    </source>
</evidence>
<feature type="transmembrane region" description="Helical" evidence="2">
    <location>
        <begin position="47"/>
        <end position="66"/>
    </location>
</feature>
<dbReference type="AlphaFoldDB" id="A0A9C9NCZ2"/>
<comment type="caution">
    <text evidence="4">The sequence shown here is derived from an EMBL/GenBank/DDBJ whole genome shotgun (WGS) entry which is preliminary data.</text>
</comment>
<reference evidence="4" key="1">
    <citation type="journal article" date="2020" name="mSystems">
        <title>Genome- and Community-Level Interaction Insights into Carbon Utilization and Element Cycling Functions of Hydrothermarchaeota in Hydrothermal Sediment.</title>
        <authorList>
            <person name="Zhou Z."/>
            <person name="Liu Y."/>
            <person name="Xu W."/>
            <person name="Pan J."/>
            <person name="Luo Z.H."/>
            <person name="Li M."/>
        </authorList>
    </citation>
    <scope>NUCLEOTIDE SEQUENCE</scope>
    <source>
        <strain evidence="4">HyVt-347</strain>
    </source>
</reference>
<keyword evidence="2" id="KW-1133">Transmembrane helix</keyword>
<name>A0A9C9NCZ2_9HYPH</name>
<accession>A0A9C9NCZ2</accession>
<keyword evidence="2" id="KW-0472">Membrane</keyword>
<evidence type="ECO:0000256" key="2">
    <source>
        <dbReference type="SAM" id="Phobius"/>
    </source>
</evidence>
<dbReference type="InterPro" id="IPR036365">
    <property type="entry name" value="PGBD-like_sf"/>
</dbReference>
<proteinExistence type="predicted"/>
<dbReference type="SUPFAM" id="SSF47090">
    <property type="entry name" value="PGBD-like"/>
    <property type="match status" value="2"/>
</dbReference>
<feature type="region of interest" description="Disordered" evidence="1">
    <location>
        <begin position="1"/>
        <end position="21"/>
    </location>
</feature>
<evidence type="ECO:0000313" key="4">
    <source>
        <dbReference type="EMBL" id="HET99749.1"/>
    </source>
</evidence>
<dbReference type="Gene3D" id="1.10.101.10">
    <property type="entry name" value="PGBD-like superfamily/PGBD"/>
    <property type="match status" value="2"/>
</dbReference>
<evidence type="ECO:0000259" key="3">
    <source>
        <dbReference type="Pfam" id="PF01471"/>
    </source>
</evidence>
<protein>
    <submittedName>
        <fullName evidence="4">Peptidoglycan-binding protein</fullName>
    </submittedName>
</protein>
<dbReference type="InterPro" id="IPR036366">
    <property type="entry name" value="PGBDSf"/>
</dbReference>
<evidence type="ECO:0000256" key="1">
    <source>
        <dbReference type="SAM" id="MobiDB-lite"/>
    </source>
</evidence>
<dbReference type="InterPro" id="IPR002477">
    <property type="entry name" value="Peptidoglycan-bd-like"/>
</dbReference>
<dbReference type="EMBL" id="DRGN01000067">
    <property type="protein sequence ID" value="HET99749.1"/>
    <property type="molecule type" value="Genomic_DNA"/>
</dbReference>
<dbReference type="Pfam" id="PF01471">
    <property type="entry name" value="PG_binding_1"/>
    <property type="match status" value="2"/>
</dbReference>
<organism evidence="4 5">
    <name type="scientific">Aurantimonas coralicida</name>
    <dbReference type="NCBI Taxonomy" id="182270"/>
    <lineage>
        <taxon>Bacteria</taxon>
        <taxon>Pseudomonadati</taxon>
        <taxon>Pseudomonadota</taxon>
        <taxon>Alphaproteobacteria</taxon>
        <taxon>Hyphomicrobiales</taxon>
        <taxon>Aurantimonadaceae</taxon>
        <taxon>Aurantimonas</taxon>
    </lineage>
</organism>
<keyword evidence="2" id="KW-0812">Transmembrane</keyword>
<feature type="domain" description="Peptidoglycan binding-like" evidence="3">
    <location>
        <begin position="101"/>
        <end position="154"/>
    </location>
</feature>
<dbReference type="Proteomes" id="UP000885680">
    <property type="component" value="Unassembled WGS sequence"/>
</dbReference>